<keyword evidence="2" id="KW-0645">Protease</keyword>
<keyword evidence="6" id="KW-0255">Endonuclease</keyword>
<evidence type="ECO:0000256" key="6">
    <source>
        <dbReference type="ARBA" id="ARBA00022759"/>
    </source>
</evidence>
<keyword evidence="7" id="KW-0378">Hydrolase</keyword>
<dbReference type="Pfam" id="PF00078">
    <property type="entry name" value="RVT_1"/>
    <property type="match status" value="1"/>
</dbReference>
<evidence type="ECO:0000313" key="13">
    <source>
        <dbReference type="WBParaSite" id="TMUE_2000006796.1"/>
    </source>
</evidence>
<dbReference type="EC" id="2.7.7.49" evidence="1"/>
<dbReference type="WBParaSite" id="TMUE_2000006796.1">
    <property type="protein sequence ID" value="TMUE_2000006796.1"/>
    <property type="gene ID" value="WBGene00286234"/>
</dbReference>
<dbReference type="InterPro" id="IPR043128">
    <property type="entry name" value="Rev_trsase/Diguanyl_cyclase"/>
</dbReference>
<evidence type="ECO:0000256" key="1">
    <source>
        <dbReference type="ARBA" id="ARBA00012493"/>
    </source>
</evidence>
<dbReference type="GO" id="GO:0006508">
    <property type="term" value="P:proteolysis"/>
    <property type="evidence" value="ECO:0007669"/>
    <property type="project" value="UniProtKB-KW"/>
</dbReference>
<reference evidence="13" key="1">
    <citation type="submission" date="2019-12" db="UniProtKB">
        <authorList>
            <consortium name="WormBaseParasite"/>
        </authorList>
    </citation>
    <scope>IDENTIFICATION</scope>
</reference>
<dbReference type="FunFam" id="3.10.10.10:FF:000007">
    <property type="entry name" value="Retrovirus-related Pol polyprotein from transposon 17.6-like Protein"/>
    <property type="match status" value="1"/>
</dbReference>
<evidence type="ECO:0000256" key="9">
    <source>
        <dbReference type="ARBA" id="ARBA00023268"/>
    </source>
</evidence>
<dbReference type="Gene3D" id="3.30.70.270">
    <property type="match status" value="2"/>
</dbReference>
<evidence type="ECO:0000256" key="8">
    <source>
        <dbReference type="ARBA" id="ARBA00022918"/>
    </source>
</evidence>
<dbReference type="InterPro" id="IPR000477">
    <property type="entry name" value="RT_dom"/>
</dbReference>
<dbReference type="AlphaFoldDB" id="A0A5S6QHB8"/>
<evidence type="ECO:0000256" key="4">
    <source>
        <dbReference type="ARBA" id="ARBA00022695"/>
    </source>
</evidence>
<keyword evidence="4" id="KW-0548">Nucleotidyltransferase</keyword>
<dbReference type="SUPFAM" id="SSF56672">
    <property type="entry name" value="DNA/RNA polymerases"/>
    <property type="match status" value="1"/>
</dbReference>
<dbReference type="Pfam" id="PF17919">
    <property type="entry name" value="RT_RNaseH_2"/>
    <property type="match status" value="1"/>
</dbReference>
<protein>
    <recommendedName>
        <fullName evidence="1">RNA-directed DNA polymerase</fullName>
        <ecNumber evidence="1">2.7.7.49</ecNumber>
    </recommendedName>
</protein>
<feature type="region of interest" description="Disordered" evidence="10">
    <location>
        <begin position="342"/>
        <end position="372"/>
    </location>
</feature>
<keyword evidence="12" id="KW-1185">Reference proteome</keyword>
<sequence length="658" mass="73816">MEEMGIVRRSNSPWSSPLHMVPKASGGWRPCGDYRRLNKATTPDRYPVPHVQDFSANLDGAKLFSKIDLVRGYHQIPVHSDDIAKTAVTTPFGLFEFLRMPFGLKNAAQAFQRLMDTVCRGLDFAFVYLDDILIASRGHREHLDHLHMLFQRLHDHGLIINPAKCKFGLTSIDFLGHRIDTHGAVPLPDKVEAIRKFARPACVKALQQFLGMANFYHRFVPSAAKIMQPLYKALVDSPKELVWNETTAAAFANTKEALAKATMLIHPQSNACTAVTVDASDTAIGAVLEQFVNNMWQPLAFRGRKGLPKVTFKLAAPQREAMDDLAPEEAILEGVFSRRDESDLTLTKVPPKRGGTRERQPEPSPTEKEVPEKVLKAPHTLDKEVQTAEEDKLTTLIESVNLIAEKILQIEKEFEHQKFVSIGLKTTAEKVNADMGTIKSEIKAGLEQSARMFQNFHKEITTKFGTLRSDIINVLDKAHLDMSPMTELQKPMGPTVAESRVGVAPGNLTESGQIGTVLTIKGKLEQLRTLHNIGPIEWLRHTKHVKLSTAQRSIDSGFTIAYCEERAPLERLKDILEAAPYFHGQLVKYPHPVLLIETGLVINEIICNVDSLVKGDVTLDESHMVVNLREMTGLPQVEFQEHEWMVQMDRLEVLRSRI</sequence>
<dbReference type="GO" id="GO:0003964">
    <property type="term" value="F:RNA-directed DNA polymerase activity"/>
    <property type="evidence" value="ECO:0007669"/>
    <property type="project" value="UniProtKB-KW"/>
</dbReference>
<evidence type="ECO:0000259" key="11">
    <source>
        <dbReference type="PROSITE" id="PS50878"/>
    </source>
</evidence>
<evidence type="ECO:0000256" key="2">
    <source>
        <dbReference type="ARBA" id="ARBA00022670"/>
    </source>
</evidence>
<keyword evidence="9" id="KW-0511">Multifunctional enzyme</keyword>
<dbReference type="CDD" id="cd01647">
    <property type="entry name" value="RT_LTR"/>
    <property type="match status" value="1"/>
</dbReference>
<accession>A0A5S6QHB8</accession>
<evidence type="ECO:0000313" key="12">
    <source>
        <dbReference type="Proteomes" id="UP000046395"/>
    </source>
</evidence>
<feature type="domain" description="Reverse transcriptase" evidence="11">
    <location>
        <begin position="2"/>
        <end position="179"/>
    </location>
</feature>
<dbReference type="FunFam" id="3.30.70.270:FF:000164">
    <property type="match status" value="1"/>
</dbReference>
<dbReference type="InterPro" id="IPR050951">
    <property type="entry name" value="Retrovirus_Pol_polyprotein"/>
</dbReference>
<dbReference type="InterPro" id="IPR043502">
    <property type="entry name" value="DNA/RNA_pol_sf"/>
</dbReference>
<organism evidence="12 13">
    <name type="scientific">Trichuris muris</name>
    <name type="common">Mouse whipworm</name>
    <dbReference type="NCBI Taxonomy" id="70415"/>
    <lineage>
        <taxon>Eukaryota</taxon>
        <taxon>Metazoa</taxon>
        <taxon>Ecdysozoa</taxon>
        <taxon>Nematoda</taxon>
        <taxon>Enoplea</taxon>
        <taxon>Dorylaimia</taxon>
        <taxon>Trichinellida</taxon>
        <taxon>Trichuridae</taxon>
        <taxon>Trichuris</taxon>
    </lineage>
</organism>
<dbReference type="FunFam" id="3.30.70.270:FF:000020">
    <property type="entry name" value="Transposon Tf2-6 polyprotein-like Protein"/>
    <property type="match status" value="1"/>
</dbReference>
<evidence type="ECO:0000256" key="5">
    <source>
        <dbReference type="ARBA" id="ARBA00022722"/>
    </source>
</evidence>
<keyword evidence="8" id="KW-0695">RNA-directed DNA polymerase</keyword>
<evidence type="ECO:0000256" key="7">
    <source>
        <dbReference type="ARBA" id="ARBA00022801"/>
    </source>
</evidence>
<dbReference type="PROSITE" id="PS50878">
    <property type="entry name" value="RT_POL"/>
    <property type="match status" value="1"/>
</dbReference>
<dbReference type="InterPro" id="IPR041577">
    <property type="entry name" value="RT_RNaseH_2"/>
</dbReference>
<keyword evidence="5" id="KW-0540">Nuclease</keyword>
<dbReference type="Gene3D" id="3.10.10.10">
    <property type="entry name" value="HIV Type 1 Reverse Transcriptase, subunit A, domain 1"/>
    <property type="match status" value="1"/>
</dbReference>
<proteinExistence type="predicted"/>
<dbReference type="STRING" id="70415.A0A5S6QHB8"/>
<dbReference type="PANTHER" id="PTHR37984">
    <property type="entry name" value="PROTEIN CBG26694"/>
    <property type="match status" value="1"/>
</dbReference>
<keyword evidence="3" id="KW-0808">Transferase</keyword>
<dbReference type="Proteomes" id="UP000046395">
    <property type="component" value="Unassembled WGS sequence"/>
</dbReference>
<evidence type="ECO:0000256" key="3">
    <source>
        <dbReference type="ARBA" id="ARBA00022679"/>
    </source>
</evidence>
<dbReference type="GO" id="GO:0004519">
    <property type="term" value="F:endonuclease activity"/>
    <property type="evidence" value="ECO:0007669"/>
    <property type="project" value="UniProtKB-KW"/>
</dbReference>
<dbReference type="PANTHER" id="PTHR37984:SF5">
    <property type="entry name" value="PROTEIN NYNRIN-LIKE"/>
    <property type="match status" value="1"/>
</dbReference>
<dbReference type="GO" id="GO:0008233">
    <property type="term" value="F:peptidase activity"/>
    <property type="evidence" value="ECO:0007669"/>
    <property type="project" value="UniProtKB-KW"/>
</dbReference>
<name>A0A5S6QHB8_TRIMR</name>
<evidence type="ECO:0000256" key="10">
    <source>
        <dbReference type="SAM" id="MobiDB-lite"/>
    </source>
</evidence>
<feature type="compositionally biased region" description="Basic and acidic residues" evidence="10">
    <location>
        <begin position="355"/>
        <end position="372"/>
    </location>
</feature>